<keyword evidence="14" id="KW-1185">Reference proteome</keyword>
<feature type="region of interest" description="Disordered" evidence="10">
    <location>
        <begin position="912"/>
        <end position="1092"/>
    </location>
</feature>
<dbReference type="InterPro" id="IPR050866">
    <property type="entry name" value="CNG_cation_channel"/>
</dbReference>
<feature type="compositionally biased region" description="Polar residues" evidence="10">
    <location>
        <begin position="985"/>
        <end position="999"/>
    </location>
</feature>
<dbReference type="OrthoDB" id="421226at2759"/>
<dbReference type="PANTHER" id="PTHR45638">
    <property type="entry name" value="CYCLIC NUCLEOTIDE-GATED CATION CHANNEL SUBUNIT A"/>
    <property type="match status" value="1"/>
</dbReference>
<dbReference type="Pfam" id="PF00027">
    <property type="entry name" value="cNMP_binding"/>
    <property type="match status" value="1"/>
</dbReference>
<evidence type="ECO:0000256" key="9">
    <source>
        <dbReference type="SAM" id="Coils"/>
    </source>
</evidence>
<keyword evidence="3 11" id="KW-0812">Transmembrane</keyword>
<dbReference type="GO" id="GO:0005221">
    <property type="term" value="F:intracellularly cyclic nucleotide-activated monoatomic cation channel activity"/>
    <property type="evidence" value="ECO:0007669"/>
    <property type="project" value="InterPro"/>
</dbReference>
<dbReference type="PANTHER" id="PTHR45638:SF13">
    <property type="entry name" value="CYCLIC NUCLEOTIDE-BINDING DOMAIN-CONTAINING PROTEIN"/>
    <property type="match status" value="1"/>
</dbReference>
<comment type="caution">
    <text evidence="13">The sequence shown here is derived from an EMBL/GenBank/DDBJ whole genome shotgun (WGS) entry which is preliminary data.</text>
</comment>
<feature type="compositionally biased region" description="Polar residues" evidence="10">
    <location>
        <begin position="1047"/>
        <end position="1058"/>
    </location>
</feature>
<dbReference type="InterPro" id="IPR014710">
    <property type="entry name" value="RmlC-like_jellyroll"/>
</dbReference>
<feature type="transmembrane region" description="Helical" evidence="11">
    <location>
        <begin position="248"/>
        <end position="266"/>
    </location>
</feature>
<evidence type="ECO:0000256" key="10">
    <source>
        <dbReference type="SAM" id="MobiDB-lite"/>
    </source>
</evidence>
<dbReference type="Gene3D" id="1.10.287.630">
    <property type="entry name" value="Helix hairpin bin"/>
    <property type="match status" value="1"/>
</dbReference>
<dbReference type="PROSITE" id="PS50042">
    <property type="entry name" value="CNMP_BINDING_3"/>
    <property type="match status" value="1"/>
</dbReference>
<keyword evidence="9" id="KW-0175">Coiled coil</keyword>
<evidence type="ECO:0000313" key="13">
    <source>
        <dbReference type="EMBL" id="PVD26601.1"/>
    </source>
</evidence>
<dbReference type="Proteomes" id="UP000245119">
    <property type="component" value="Linkage Group LG8"/>
</dbReference>
<dbReference type="PROSITE" id="PS00889">
    <property type="entry name" value="CNMP_BINDING_2"/>
    <property type="match status" value="1"/>
</dbReference>
<dbReference type="FunFam" id="1.10.287.630:FF:000001">
    <property type="entry name" value="Cyclic nucleotide-gated channel alpha 3"/>
    <property type="match status" value="1"/>
</dbReference>
<comment type="subcellular location">
    <subcellularLocation>
        <location evidence="1">Membrane</location>
        <topology evidence="1">Multi-pass membrane protein</topology>
    </subcellularLocation>
</comment>
<name>A0A2T7NZK8_POMCA</name>
<dbReference type="InterPro" id="IPR005821">
    <property type="entry name" value="Ion_trans_dom"/>
</dbReference>
<gene>
    <name evidence="13" type="ORF">C0Q70_14278</name>
</gene>
<dbReference type="Gene3D" id="1.10.287.70">
    <property type="match status" value="1"/>
</dbReference>
<evidence type="ECO:0000256" key="11">
    <source>
        <dbReference type="SAM" id="Phobius"/>
    </source>
</evidence>
<feature type="region of interest" description="Disordered" evidence="10">
    <location>
        <begin position="717"/>
        <end position="739"/>
    </location>
</feature>
<feature type="coiled-coil region" evidence="9">
    <location>
        <begin position="628"/>
        <end position="662"/>
    </location>
</feature>
<dbReference type="GO" id="GO:0016020">
    <property type="term" value="C:membrane"/>
    <property type="evidence" value="ECO:0007669"/>
    <property type="project" value="UniProtKB-SubCell"/>
</dbReference>
<feature type="compositionally biased region" description="Basic and acidic residues" evidence="10">
    <location>
        <begin position="912"/>
        <end position="940"/>
    </location>
</feature>
<reference evidence="13 14" key="1">
    <citation type="submission" date="2018-04" db="EMBL/GenBank/DDBJ databases">
        <title>The genome of golden apple snail Pomacea canaliculata provides insight into stress tolerance and invasive adaptation.</title>
        <authorList>
            <person name="Liu C."/>
            <person name="Liu B."/>
            <person name="Ren Y."/>
            <person name="Zhang Y."/>
            <person name="Wang H."/>
            <person name="Li S."/>
            <person name="Jiang F."/>
            <person name="Yin L."/>
            <person name="Zhang G."/>
            <person name="Qian W."/>
            <person name="Fan W."/>
        </authorList>
    </citation>
    <scope>NUCLEOTIDE SEQUENCE [LARGE SCALE GENOMIC DNA]</scope>
    <source>
        <strain evidence="13">SZHN2017</strain>
        <tissue evidence="13">Muscle</tissue>
    </source>
</reference>
<feature type="compositionally biased region" description="Basic and acidic residues" evidence="10">
    <location>
        <begin position="776"/>
        <end position="790"/>
    </location>
</feature>
<evidence type="ECO:0000313" key="14">
    <source>
        <dbReference type="Proteomes" id="UP000245119"/>
    </source>
</evidence>
<keyword evidence="5" id="KW-0406">Ion transport</keyword>
<feature type="region of interest" description="Disordered" evidence="10">
    <location>
        <begin position="551"/>
        <end position="577"/>
    </location>
</feature>
<sequence length="1092" mass="122148">MTERVDEACQARRPSVNCYPSAVFLRRLLHGSRVPAVWNCPDGLHKSLDSLVGNSVLRQSGIRLRSVLLEETGKEEEVKPLTTRPERSAYREPMLGSEARKSAVSDENETELLDKKKITAASCVEETSEMRRKQVVVTVAVIYNWFFVILRIAFEDMREYVRDLRQTVRHYYNRPHFLLDLMSVLPMPTMVELASQFRLKLHFLLNAEKAGIPICRLLRLLKYHSMFKFFEKTDSRTNSPNILRAFKLSLYMWLVVHWTGCLYYILSQYEGLGTNDWVYPSGPAFASFRRKYLLCMYWSLMTLTTIGERASPVTDIEYIFTGMTFLVGVFVFATVVGNVGDVISNMNSARHDFQAKMDQIKFYLNQRKVPEHLQDSIKRWAEYTWNRNMAIDDPTVLELLPTRLRTEVAIHVHLATLKKVRIFKQCEENLLHELVLKLRPSIYSPGEYICRIGEIGREMYIINHGKVEILLPDPVTDAEKQVAIMTAGNYFGEISLLQLDEGQNKRTADVRSIGFSELLCLSRQDLMSALTDYPEARKILEAQARQRIQQTKRSSLNGVTGQAPSNPDQSSCASENSPSRVVKSLVDVMKSEGFYKLFDGKAAQELTELRILLKELKEVKTYLADATLTQLKRHCTTLEAGLKSKEEELQRLRAQLTNQRISQKGGSGVTSDVSTTSLASPTLSSLSAGIISSPSPRCLRISDTNPRMMERLVVRACGGDSESSGPSTKGKIESASTARALSKPMSTLVKVMPPYASVTPLRPKVSLPDYLNSDSTTKHQKNDNTNKDSGTDVSHMTPESSRTSFLSRRIRTRERDPIIQTSASFTAKAPPIPSRENRDRSSFSFSRLERHHLEGSYPYFLADRGGDAVSFLSHPGAQTSFCSSMGSVVGSRSSFEIVSPALIDKEQAPSFKKKEVEYEEDATKEKPTKAVEEVASKEVKVNTTSSESSTQDTSTSNSTTSSTNTHSGNKPARPRPKYKPLENPGYSSSILMQGNTNDEMLNEAQTDKPSEEADIAENVTLSTAPESALAKGDDTTSSVDVREQEPTILSESEITQSDKVARHEESSSQSGSCTDVLGEKTPDQELPGANAQ</sequence>
<feature type="domain" description="Cyclic nucleotide-binding" evidence="12">
    <location>
        <begin position="422"/>
        <end position="547"/>
    </location>
</feature>
<dbReference type="Gene3D" id="2.60.120.10">
    <property type="entry name" value="Jelly Rolls"/>
    <property type="match status" value="1"/>
</dbReference>
<evidence type="ECO:0000256" key="6">
    <source>
        <dbReference type="ARBA" id="ARBA00023136"/>
    </source>
</evidence>
<keyword evidence="8" id="KW-0407">Ion channel</keyword>
<dbReference type="InterPro" id="IPR018490">
    <property type="entry name" value="cNMP-bd_dom_sf"/>
</dbReference>
<dbReference type="SUPFAM" id="SSF81324">
    <property type="entry name" value="Voltage-gated potassium channels"/>
    <property type="match status" value="1"/>
</dbReference>
<keyword evidence="4 11" id="KW-1133">Transmembrane helix</keyword>
<dbReference type="SUPFAM" id="SSF51206">
    <property type="entry name" value="cAMP-binding domain-like"/>
    <property type="match status" value="1"/>
</dbReference>
<dbReference type="AlphaFoldDB" id="A0A2T7NZK8"/>
<feature type="compositionally biased region" description="Polar residues" evidence="10">
    <location>
        <begin position="791"/>
        <end position="806"/>
    </location>
</feature>
<accession>A0A2T7NZK8</accession>
<evidence type="ECO:0000259" key="12">
    <source>
        <dbReference type="PROSITE" id="PS50042"/>
    </source>
</evidence>
<dbReference type="CDD" id="cd00038">
    <property type="entry name" value="CAP_ED"/>
    <property type="match status" value="1"/>
</dbReference>
<keyword evidence="6 11" id="KW-0472">Membrane</keyword>
<proteinExistence type="predicted"/>
<organism evidence="13 14">
    <name type="scientific">Pomacea canaliculata</name>
    <name type="common">Golden apple snail</name>
    <dbReference type="NCBI Taxonomy" id="400727"/>
    <lineage>
        <taxon>Eukaryota</taxon>
        <taxon>Metazoa</taxon>
        <taxon>Spiralia</taxon>
        <taxon>Lophotrochozoa</taxon>
        <taxon>Mollusca</taxon>
        <taxon>Gastropoda</taxon>
        <taxon>Caenogastropoda</taxon>
        <taxon>Architaenioglossa</taxon>
        <taxon>Ampullarioidea</taxon>
        <taxon>Ampullariidae</taxon>
        <taxon>Pomacea</taxon>
    </lineage>
</organism>
<feature type="transmembrane region" description="Helical" evidence="11">
    <location>
        <begin position="135"/>
        <end position="154"/>
    </location>
</feature>
<evidence type="ECO:0000256" key="3">
    <source>
        <dbReference type="ARBA" id="ARBA00022692"/>
    </source>
</evidence>
<dbReference type="InterPro" id="IPR000595">
    <property type="entry name" value="cNMP-bd_dom"/>
</dbReference>
<evidence type="ECO:0000256" key="1">
    <source>
        <dbReference type="ARBA" id="ARBA00004141"/>
    </source>
</evidence>
<feature type="compositionally biased region" description="Low complexity" evidence="10">
    <location>
        <begin position="941"/>
        <end position="965"/>
    </location>
</feature>
<evidence type="ECO:0000256" key="7">
    <source>
        <dbReference type="ARBA" id="ARBA00023286"/>
    </source>
</evidence>
<dbReference type="SMART" id="SM00100">
    <property type="entry name" value="cNMP"/>
    <property type="match status" value="1"/>
</dbReference>
<dbReference type="PROSITE" id="PS00888">
    <property type="entry name" value="CNMP_BINDING_1"/>
    <property type="match status" value="1"/>
</dbReference>
<keyword evidence="2" id="KW-0813">Transport</keyword>
<dbReference type="EMBL" id="PZQS01000008">
    <property type="protein sequence ID" value="PVD26601.1"/>
    <property type="molecule type" value="Genomic_DNA"/>
</dbReference>
<dbReference type="Pfam" id="PF00520">
    <property type="entry name" value="Ion_trans"/>
    <property type="match status" value="1"/>
</dbReference>
<keyword evidence="7" id="KW-1071">Ligand-gated ion channel</keyword>
<evidence type="ECO:0000256" key="2">
    <source>
        <dbReference type="ARBA" id="ARBA00022448"/>
    </source>
</evidence>
<dbReference type="InterPro" id="IPR018488">
    <property type="entry name" value="cNMP-bd_CS"/>
</dbReference>
<evidence type="ECO:0000256" key="8">
    <source>
        <dbReference type="ARBA" id="ARBA00023303"/>
    </source>
</evidence>
<dbReference type="FunFam" id="2.60.120.10:FF:000020">
    <property type="entry name" value="Cyclic nucleotide-gated channel beta 3"/>
    <property type="match status" value="1"/>
</dbReference>
<feature type="transmembrane region" description="Helical" evidence="11">
    <location>
        <begin position="318"/>
        <end position="340"/>
    </location>
</feature>
<evidence type="ECO:0000256" key="4">
    <source>
        <dbReference type="ARBA" id="ARBA00022989"/>
    </source>
</evidence>
<evidence type="ECO:0000256" key="5">
    <source>
        <dbReference type="ARBA" id="ARBA00023065"/>
    </source>
</evidence>
<dbReference type="GO" id="GO:0044877">
    <property type="term" value="F:protein-containing complex binding"/>
    <property type="evidence" value="ECO:0007669"/>
    <property type="project" value="TreeGrafter"/>
</dbReference>
<protein>
    <recommendedName>
        <fullName evidence="12">Cyclic nucleotide-binding domain-containing protein</fullName>
    </recommendedName>
</protein>
<feature type="region of interest" description="Disordered" evidence="10">
    <location>
        <begin position="758"/>
        <end position="809"/>
    </location>
</feature>